<dbReference type="Pfam" id="PF00300">
    <property type="entry name" value="His_Phos_1"/>
    <property type="match status" value="1"/>
</dbReference>
<reference evidence="2 3" key="1">
    <citation type="submission" date="2018-07" db="EMBL/GenBank/DDBJ databases">
        <title>Arthrobacter sp. nov., isolated from raw cow's milk with high bacterial count.</title>
        <authorList>
            <person name="Hahne J."/>
            <person name="Isele D."/>
            <person name="Lipski A."/>
        </authorList>
    </citation>
    <scope>NUCLEOTIDE SEQUENCE [LARGE SCALE GENOMIC DNA]</scope>
    <source>
        <strain evidence="2 3">JZ R-183</strain>
    </source>
</reference>
<dbReference type="PANTHER" id="PTHR20935:SF1">
    <property type="entry name" value="SLL1549 PROTEIN"/>
    <property type="match status" value="1"/>
</dbReference>
<dbReference type="SUPFAM" id="SSF53254">
    <property type="entry name" value="Phosphoglycerate mutase-like"/>
    <property type="match status" value="1"/>
</dbReference>
<protein>
    <submittedName>
        <fullName evidence="2">Histidine phosphatase family protein</fullName>
    </submittedName>
</protein>
<dbReference type="GO" id="GO:0016787">
    <property type="term" value="F:hydrolase activity"/>
    <property type="evidence" value="ECO:0007669"/>
    <property type="project" value="UniProtKB-KW"/>
</dbReference>
<dbReference type="InterPro" id="IPR029033">
    <property type="entry name" value="His_PPase_superfam"/>
</dbReference>
<gene>
    <name evidence="2" type="ORF">DWQ67_10240</name>
</gene>
<name>A0A496PHA9_9MICC</name>
<dbReference type="Proteomes" id="UP000273119">
    <property type="component" value="Unassembled WGS sequence"/>
</dbReference>
<evidence type="ECO:0000313" key="3">
    <source>
        <dbReference type="Proteomes" id="UP000273119"/>
    </source>
</evidence>
<dbReference type="CDD" id="cd07067">
    <property type="entry name" value="HP_PGM_like"/>
    <property type="match status" value="1"/>
</dbReference>
<dbReference type="EMBL" id="QQXL01000006">
    <property type="protein sequence ID" value="RKW69850.1"/>
    <property type="molecule type" value="Genomic_DNA"/>
</dbReference>
<keyword evidence="1" id="KW-0378">Hydrolase</keyword>
<keyword evidence="3" id="KW-1185">Reference proteome</keyword>
<dbReference type="PANTHER" id="PTHR20935">
    <property type="entry name" value="PHOSPHOGLYCERATE MUTASE-RELATED"/>
    <property type="match status" value="1"/>
</dbReference>
<evidence type="ECO:0000256" key="1">
    <source>
        <dbReference type="ARBA" id="ARBA00022801"/>
    </source>
</evidence>
<dbReference type="RefSeq" id="WP_121485521.1">
    <property type="nucleotide sequence ID" value="NZ_QQXL01000006.1"/>
</dbReference>
<sequence>MNRPDVKTLLILRHAKAETPWGAPDRDRGLTERGGEQARWIGEYLLREGLLPDGATVSDALRTRATYAWIASVLGEDAPSAYLDERLYDAPARRLIAVINETPETVRTLILVAHQPAVQEAATQLASADSDEMAVWDMASDYPTAGLCVFTVPGDWASLDGRDATLERFVVPPKH</sequence>
<evidence type="ECO:0000313" key="2">
    <source>
        <dbReference type="EMBL" id="RKW69850.1"/>
    </source>
</evidence>
<accession>A0A496PHA9</accession>
<dbReference type="AlphaFoldDB" id="A0A496PHA9"/>
<comment type="caution">
    <text evidence="2">The sequence shown here is derived from an EMBL/GenBank/DDBJ whole genome shotgun (WGS) entry which is preliminary data.</text>
</comment>
<organism evidence="2 3">
    <name type="scientific">Galactobacter caseinivorans</name>
    <dbReference type="NCBI Taxonomy" id="2676123"/>
    <lineage>
        <taxon>Bacteria</taxon>
        <taxon>Bacillati</taxon>
        <taxon>Actinomycetota</taxon>
        <taxon>Actinomycetes</taxon>
        <taxon>Micrococcales</taxon>
        <taxon>Micrococcaceae</taxon>
        <taxon>Galactobacter</taxon>
    </lineage>
</organism>
<dbReference type="Gene3D" id="3.40.50.1240">
    <property type="entry name" value="Phosphoglycerate mutase-like"/>
    <property type="match status" value="1"/>
</dbReference>
<dbReference type="InterPro" id="IPR013078">
    <property type="entry name" value="His_Pase_superF_clade-1"/>
</dbReference>
<proteinExistence type="predicted"/>
<dbReference type="InterPro" id="IPR051021">
    <property type="entry name" value="Mito_Ser/Thr_phosphatase"/>
</dbReference>
<dbReference type="SMART" id="SM00855">
    <property type="entry name" value="PGAM"/>
    <property type="match status" value="1"/>
</dbReference>